<dbReference type="OrthoDB" id="108476at2"/>
<proteinExistence type="predicted"/>
<dbReference type="CDD" id="cd02440">
    <property type="entry name" value="AdoMet_MTases"/>
    <property type="match status" value="1"/>
</dbReference>
<dbReference type="InterPro" id="IPR013216">
    <property type="entry name" value="Methyltransf_11"/>
</dbReference>
<organism evidence="2 3">
    <name type="scientific">Thiomonas bhubaneswarensis</name>
    <dbReference type="NCBI Taxonomy" id="339866"/>
    <lineage>
        <taxon>Bacteria</taxon>
        <taxon>Pseudomonadati</taxon>
        <taxon>Pseudomonadota</taxon>
        <taxon>Betaproteobacteria</taxon>
        <taxon>Burkholderiales</taxon>
        <taxon>Thiomonas</taxon>
    </lineage>
</organism>
<dbReference type="PANTHER" id="PTHR43591">
    <property type="entry name" value="METHYLTRANSFERASE"/>
    <property type="match status" value="1"/>
</dbReference>
<dbReference type="InterPro" id="IPR029063">
    <property type="entry name" value="SAM-dependent_MTases_sf"/>
</dbReference>
<dbReference type="EMBL" id="CYHF01000005">
    <property type="protein sequence ID" value="CUA97363.1"/>
    <property type="molecule type" value="Genomic_DNA"/>
</dbReference>
<reference evidence="3" key="1">
    <citation type="submission" date="2015-08" db="EMBL/GenBank/DDBJ databases">
        <authorList>
            <person name="Varghese N."/>
        </authorList>
    </citation>
    <scope>NUCLEOTIDE SEQUENCE [LARGE SCALE GENOMIC DNA]</scope>
    <source>
        <strain evidence="3">DSM 18181</strain>
    </source>
</reference>
<dbReference type="Gene3D" id="3.40.50.150">
    <property type="entry name" value="Vaccinia Virus protein VP39"/>
    <property type="match status" value="1"/>
</dbReference>
<gene>
    <name evidence="2" type="ORF">Ga0061069_105233</name>
</gene>
<feature type="domain" description="Methyltransferase type 11" evidence="1">
    <location>
        <begin position="29"/>
        <end position="128"/>
    </location>
</feature>
<keyword evidence="3" id="KW-1185">Reference proteome</keyword>
<accession>A0A0K6I2S3</accession>
<evidence type="ECO:0000313" key="3">
    <source>
        <dbReference type="Proteomes" id="UP000183649"/>
    </source>
</evidence>
<sequence>MNPQQDLVTDELQVLSALVSLPEAHDLIELGCGNARMLTDMLRRHPHLSAAALEVDAVQHAKNLARLAPELSGRLQFLPDSATAIPFPDARFDGALMLKSLHHVPVAQMPQALAEAWRVLRPGGWFYVSEPVYDGALNDIVKLYNDEGTVRAAAQAALDQALQTGAWEQTAERRFDMPAHFANWESFEQRMLYPSFADHQITEDLRQRVKAAFDPHCGADGAHFTRPMHVRLLRKRTD</sequence>
<name>A0A0K6I2S3_9BURK</name>
<dbReference type="AlphaFoldDB" id="A0A0K6I2S3"/>
<dbReference type="RefSeq" id="WP_055450616.1">
    <property type="nucleotide sequence ID" value="NZ_CYHF01000005.1"/>
</dbReference>
<dbReference type="GO" id="GO:0032259">
    <property type="term" value="P:methylation"/>
    <property type="evidence" value="ECO:0007669"/>
    <property type="project" value="UniProtKB-KW"/>
</dbReference>
<keyword evidence="2" id="KW-0489">Methyltransferase</keyword>
<dbReference type="Proteomes" id="UP000183649">
    <property type="component" value="Unassembled WGS sequence"/>
</dbReference>
<evidence type="ECO:0000313" key="2">
    <source>
        <dbReference type="EMBL" id="CUA97363.1"/>
    </source>
</evidence>
<dbReference type="SUPFAM" id="SSF53335">
    <property type="entry name" value="S-adenosyl-L-methionine-dependent methyltransferases"/>
    <property type="match status" value="1"/>
</dbReference>
<protein>
    <submittedName>
        <fullName evidence="2">Methyltransferase domain</fullName>
    </submittedName>
</protein>
<keyword evidence="2" id="KW-0808">Transferase</keyword>
<evidence type="ECO:0000259" key="1">
    <source>
        <dbReference type="Pfam" id="PF08241"/>
    </source>
</evidence>
<dbReference type="STRING" id="339866.GCA_001418255_01739"/>
<dbReference type="Pfam" id="PF08241">
    <property type="entry name" value="Methyltransf_11"/>
    <property type="match status" value="1"/>
</dbReference>
<dbReference type="GO" id="GO:0008757">
    <property type="term" value="F:S-adenosylmethionine-dependent methyltransferase activity"/>
    <property type="evidence" value="ECO:0007669"/>
    <property type="project" value="InterPro"/>
</dbReference>